<keyword evidence="3" id="KW-0378">Hydrolase</keyword>
<evidence type="ECO:0000259" key="4">
    <source>
        <dbReference type="Pfam" id="PF00557"/>
    </source>
</evidence>
<dbReference type="CDD" id="cd01092">
    <property type="entry name" value="APP-like"/>
    <property type="match status" value="1"/>
</dbReference>
<reference evidence="6" key="1">
    <citation type="submission" date="2020-08" db="EMBL/GenBank/DDBJ databases">
        <title>Genome public.</title>
        <authorList>
            <person name="Liu C."/>
            <person name="Sun Q."/>
        </authorList>
    </citation>
    <scope>NUCLEOTIDE SEQUENCE</scope>
    <source>
        <strain evidence="6">NSJ-12</strain>
    </source>
</reference>
<keyword evidence="6" id="KW-0031">Aminopeptidase</keyword>
<proteinExistence type="inferred from homology"/>
<dbReference type="SUPFAM" id="SSF55920">
    <property type="entry name" value="Creatinase/aminopeptidase"/>
    <property type="match status" value="1"/>
</dbReference>
<evidence type="ECO:0000256" key="2">
    <source>
        <dbReference type="ARBA" id="ARBA00022723"/>
    </source>
</evidence>
<dbReference type="AlphaFoldDB" id="A0A926EEZ9"/>
<dbReference type="InterPro" id="IPR036005">
    <property type="entry name" value="Creatinase/aminopeptidase-like"/>
</dbReference>
<feature type="domain" description="Creatinase N-terminal" evidence="5">
    <location>
        <begin position="4"/>
        <end position="129"/>
    </location>
</feature>
<comment type="caution">
    <text evidence="6">The sequence shown here is derived from an EMBL/GenBank/DDBJ whole genome shotgun (WGS) entry which is preliminary data.</text>
</comment>
<dbReference type="GO" id="GO:0008235">
    <property type="term" value="F:metalloexopeptidase activity"/>
    <property type="evidence" value="ECO:0007669"/>
    <property type="project" value="UniProtKB-ARBA"/>
</dbReference>
<name>A0A926EEZ9_9FIRM</name>
<dbReference type="PROSITE" id="PS00491">
    <property type="entry name" value="PROLINE_PEPTIDASE"/>
    <property type="match status" value="1"/>
</dbReference>
<evidence type="ECO:0000256" key="1">
    <source>
        <dbReference type="ARBA" id="ARBA00008766"/>
    </source>
</evidence>
<dbReference type="PRINTS" id="PR00599">
    <property type="entry name" value="MAPEPTIDASE"/>
</dbReference>
<dbReference type="Pfam" id="PF00557">
    <property type="entry name" value="Peptidase_M24"/>
    <property type="match status" value="1"/>
</dbReference>
<keyword evidence="7" id="KW-1185">Reference proteome</keyword>
<dbReference type="InterPro" id="IPR000994">
    <property type="entry name" value="Pept_M24"/>
</dbReference>
<dbReference type="InterPro" id="IPR000587">
    <property type="entry name" value="Creatinase_N"/>
</dbReference>
<organism evidence="6 7">
    <name type="scientific">Zhenhengia yiwuensis</name>
    <dbReference type="NCBI Taxonomy" id="2763666"/>
    <lineage>
        <taxon>Bacteria</taxon>
        <taxon>Bacillati</taxon>
        <taxon>Bacillota</taxon>
        <taxon>Clostridia</taxon>
        <taxon>Lachnospirales</taxon>
        <taxon>Lachnospiraceae</taxon>
        <taxon>Zhenhengia</taxon>
    </lineage>
</organism>
<sequence>MNKRVQKLREQMEALNLDSILISNRSNIRYLSGFTGSSALVYITKDKQILITDFRYIEQATMQCPEFEIVNQTTKGLIGTAMEIAESHKDKHIGFESDHTNYSTYLSLKERSCFNFVPTKEVVENLRQIKDAAEIEKLREAERIGDLAFSHIIPFITMEYKNGLTETDIALELERFMRMHGASGNSFNPIVAAGSKSSLCHAVPGKETLHEGDFVVMDFGCIYEGYCSDMTRTVVIGQPSEKHLEIYNTVLEAQQAALAAIKIGMKGKEVDAVARKIIADAGYGDYFGHGLGHSVGIDIHENPRFSVAEERTIEKGMVLTVEPGIYLPGFGGVRIEDMVVVTEEGIENLTHSKKELIIIE</sequence>
<dbReference type="GO" id="GO:0046872">
    <property type="term" value="F:metal ion binding"/>
    <property type="evidence" value="ECO:0007669"/>
    <property type="project" value="UniProtKB-KW"/>
</dbReference>
<dbReference type="FunFam" id="3.90.230.10:FF:000014">
    <property type="entry name" value="Aminopeptidase P family protein"/>
    <property type="match status" value="1"/>
</dbReference>
<dbReference type="InterPro" id="IPR001131">
    <property type="entry name" value="Peptidase_M24B_aminopep-P_CS"/>
</dbReference>
<dbReference type="GO" id="GO:0004177">
    <property type="term" value="F:aminopeptidase activity"/>
    <property type="evidence" value="ECO:0007669"/>
    <property type="project" value="UniProtKB-KW"/>
</dbReference>
<dbReference type="InterPro" id="IPR001714">
    <property type="entry name" value="Pept_M24_MAP"/>
</dbReference>
<evidence type="ECO:0000256" key="3">
    <source>
        <dbReference type="ARBA" id="ARBA00022801"/>
    </source>
</evidence>
<dbReference type="InterPro" id="IPR050659">
    <property type="entry name" value="Peptidase_M24B"/>
</dbReference>
<dbReference type="Pfam" id="PF01321">
    <property type="entry name" value="Creatinase_N"/>
    <property type="match status" value="1"/>
</dbReference>
<evidence type="ECO:0000313" key="6">
    <source>
        <dbReference type="EMBL" id="MBC8578324.1"/>
    </source>
</evidence>
<dbReference type="InterPro" id="IPR029149">
    <property type="entry name" value="Creatin/AminoP/Spt16_N"/>
</dbReference>
<feature type="domain" description="Peptidase M24" evidence="4">
    <location>
        <begin position="136"/>
        <end position="343"/>
    </location>
</feature>
<dbReference type="EMBL" id="JACRSY010000002">
    <property type="protein sequence ID" value="MBC8578324.1"/>
    <property type="molecule type" value="Genomic_DNA"/>
</dbReference>
<keyword evidence="6" id="KW-0645">Protease</keyword>
<dbReference type="PANTHER" id="PTHR46112">
    <property type="entry name" value="AMINOPEPTIDASE"/>
    <property type="match status" value="1"/>
</dbReference>
<protein>
    <submittedName>
        <fullName evidence="6">Aminopeptidase P family protein</fullName>
    </submittedName>
</protein>
<gene>
    <name evidence="6" type="ORF">H8718_02040</name>
</gene>
<keyword evidence="2" id="KW-0479">Metal-binding</keyword>
<dbReference type="Gene3D" id="3.90.230.10">
    <property type="entry name" value="Creatinase/methionine aminopeptidase superfamily"/>
    <property type="match status" value="1"/>
</dbReference>
<dbReference type="PANTHER" id="PTHR46112:SF3">
    <property type="entry name" value="AMINOPEPTIDASE YPDF"/>
    <property type="match status" value="1"/>
</dbReference>
<dbReference type="Proteomes" id="UP000655830">
    <property type="component" value="Unassembled WGS sequence"/>
</dbReference>
<dbReference type="Gene3D" id="3.40.350.10">
    <property type="entry name" value="Creatinase/prolidase N-terminal domain"/>
    <property type="match status" value="1"/>
</dbReference>
<comment type="similarity">
    <text evidence="1">Belongs to the peptidase M24B family.</text>
</comment>
<accession>A0A926EEZ9</accession>
<dbReference type="SUPFAM" id="SSF53092">
    <property type="entry name" value="Creatinase/prolidase N-terminal domain"/>
    <property type="match status" value="1"/>
</dbReference>
<evidence type="ECO:0000313" key="7">
    <source>
        <dbReference type="Proteomes" id="UP000655830"/>
    </source>
</evidence>
<evidence type="ECO:0000259" key="5">
    <source>
        <dbReference type="Pfam" id="PF01321"/>
    </source>
</evidence>